<dbReference type="InterPro" id="IPR038765">
    <property type="entry name" value="Papain-like_cys_pep_sf"/>
</dbReference>
<evidence type="ECO:0000313" key="1">
    <source>
        <dbReference type="EMBL" id="SVA01136.1"/>
    </source>
</evidence>
<accession>A0A381SAT0</accession>
<dbReference type="InterPro" id="IPR010846">
    <property type="entry name" value="AmiA-like"/>
</dbReference>
<dbReference type="Pfam" id="PF07313">
    <property type="entry name" value="AmiA-like"/>
    <property type="match status" value="1"/>
</dbReference>
<dbReference type="PROSITE" id="PS51257">
    <property type="entry name" value="PROKAR_LIPOPROTEIN"/>
    <property type="match status" value="1"/>
</dbReference>
<gene>
    <name evidence="1" type="ORF">METZ01_LOCUS53990</name>
</gene>
<dbReference type="Gene3D" id="1.10.3670.10">
    <property type="entry name" value="Putative xylanase like domain"/>
    <property type="match status" value="1"/>
</dbReference>
<organism evidence="1">
    <name type="scientific">marine metagenome</name>
    <dbReference type="NCBI Taxonomy" id="408172"/>
    <lineage>
        <taxon>unclassified sequences</taxon>
        <taxon>metagenomes</taxon>
        <taxon>ecological metagenomes</taxon>
    </lineage>
</organism>
<dbReference type="SUPFAM" id="SSF54001">
    <property type="entry name" value="Cysteine proteinases"/>
    <property type="match status" value="1"/>
</dbReference>
<name>A0A381SAT0_9ZZZZ</name>
<protein>
    <recommendedName>
        <fullName evidence="2">DUF1460 domain-containing protein</fullName>
    </recommendedName>
</protein>
<proteinExistence type="predicted"/>
<dbReference type="Gene3D" id="2.30.260.10">
    <property type="entry name" value="putative xylanase like domain"/>
    <property type="match status" value="1"/>
</dbReference>
<dbReference type="AlphaFoldDB" id="A0A381SAT0"/>
<evidence type="ECO:0008006" key="2">
    <source>
        <dbReference type="Google" id="ProtNLM"/>
    </source>
</evidence>
<sequence>MFSKIISHVCALVLFLGCTNSVPSFNWVETLPKPWELSEDEFASYLPKFKEKYPDFHDRIKAINLWRVGTPYGIFKLGEEIDPDPDPILRVDTSDCTVHVLTTLAFAQSDDWADSRNNMINIHYKANENGKSIPTFKSRWHYTSDRILNHQQTVDITSLLVPEQYLETITIELNRKEDGSEFLDLGWSSVQNISFIPVKNVHHMNMEKVQEVCGVAFVKRSYFSSGIMIAHEGYLIDRERLIHASSVDGKTVNVPFLEYLSNNGNSRFDGVMIYKILPDNKS</sequence>
<dbReference type="EMBL" id="UINC01002873">
    <property type="protein sequence ID" value="SVA01136.1"/>
    <property type="molecule type" value="Genomic_DNA"/>
</dbReference>
<reference evidence="1" key="1">
    <citation type="submission" date="2018-05" db="EMBL/GenBank/DDBJ databases">
        <authorList>
            <person name="Lanie J.A."/>
            <person name="Ng W.-L."/>
            <person name="Kazmierczak K.M."/>
            <person name="Andrzejewski T.M."/>
            <person name="Davidsen T.M."/>
            <person name="Wayne K.J."/>
            <person name="Tettelin H."/>
            <person name="Glass J.I."/>
            <person name="Rusch D."/>
            <person name="Podicherti R."/>
            <person name="Tsui H.-C.T."/>
            <person name="Winkler M.E."/>
        </authorList>
    </citation>
    <scope>NUCLEOTIDE SEQUENCE</scope>
</reference>